<dbReference type="InterPro" id="IPR000602">
    <property type="entry name" value="Glyco_hydro_38_N"/>
</dbReference>
<dbReference type="SUPFAM" id="SSF88713">
    <property type="entry name" value="Glycoside hydrolase/deacetylase"/>
    <property type="match status" value="1"/>
</dbReference>
<feature type="non-terminal residue" evidence="2">
    <location>
        <position position="1"/>
    </location>
</feature>
<evidence type="ECO:0000259" key="1">
    <source>
        <dbReference type="Pfam" id="PF01074"/>
    </source>
</evidence>
<comment type="caution">
    <text evidence="2">The sequence shown here is derived from an EMBL/GenBank/DDBJ whole genome shotgun (WGS) entry which is preliminary data.</text>
</comment>
<evidence type="ECO:0000313" key="2">
    <source>
        <dbReference type="EMBL" id="OMC87104.1"/>
    </source>
</evidence>
<protein>
    <submittedName>
        <fullName evidence="2">Alpha-mannosidase</fullName>
    </submittedName>
</protein>
<organism evidence="2 3">
    <name type="scientific">Paenibacillus odorifer</name>
    <dbReference type="NCBI Taxonomy" id="189426"/>
    <lineage>
        <taxon>Bacteria</taxon>
        <taxon>Bacillati</taxon>
        <taxon>Bacillota</taxon>
        <taxon>Bacilli</taxon>
        <taxon>Bacillales</taxon>
        <taxon>Paenibacillaceae</taxon>
        <taxon>Paenibacillus</taxon>
    </lineage>
</organism>
<sequence length="288" mass="33206">PEPVDPLNQQAVIQPPIRMIHSQLVLVNRPVQSLMYTAVVIRDSAILLPEQDQRRKRMLEALYVAMDQFVGLTTQEIREGGEISRIEQKLRGRVGEIGGHAEGTIHMVGQSHIDIAWLWPARETVRKTSRTFSTVNALMDEYPDYQYAQSQPLLFEYLKDNDPVLYEKVKARIREGRWELVGGMWIEPDLNIPSGESLMRQMLYGQRFYLEEFGRTSQIEWLPDTFGYCASLPQILQHGGIKYFMTTKLGWNDTNVFPYDLFDWVGIDGTPMLSYLNHGVNENTLPKD</sequence>
<dbReference type="CDD" id="cd10789">
    <property type="entry name" value="GH38N_AMII_ER_cytosolic"/>
    <property type="match status" value="1"/>
</dbReference>
<dbReference type="Proteomes" id="UP000187158">
    <property type="component" value="Unassembled WGS sequence"/>
</dbReference>
<name>A0ABX3GBK3_9BACL</name>
<dbReference type="Gene3D" id="3.20.110.10">
    <property type="entry name" value="Glycoside hydrolase 38, N terminal domain"/>
    <property type="match status" value="1"/>
</dbReference>
<proteinExistence type="predicted"/>
<reference evidence="2 3" key="1">
    <citation type="submission" date="2016-11" db="EMBL/GenBank/DDBJ databases">
        <title>Paenibacillus species isolates.</title>
        <authorList>
            <person name="Beno S.M."/>
        </authorList>
    </citation>
    <scope>NUCLEOTIDE SEQUENCE [LARGE SCALE GENOMIC DNA]</scope>
    <source>
        <strain evidence="2 3">FSL H7-0433</strain>
    </source>
</reference>
<gene>
    <name evidence="2" type="ORF">BSO21_34995</name>
</gene>
<accession>A0ABX3GBK3</accession>
<dbReference type="Pfam" id="PF01074">
    <property type="entry name" value="Glyco_hydro_38N"/>
    <property type="match status" value="1"/>
</dbReference>
<dbReference type="PANTHER" id="PTHR46017">
    <property type="entry name" value="ALPHA-MANNOSIDASE 2C1"/>
    <property type="match status" value="1"/>
</dbReference>
<evidence type="ECO:0000313" key="3">
    <source>
        <dbReference type="Proteomes" id="UP000187158"/>
    </source>
</evidence>
<dbReference type="InterPro" id="IPR011330">
    <property type="entry name" value="Glyco_hydro/deAcase_b/a-brl"/>
</dbReference>
<dbReference type="InterPro" id="IPR027291">
    <property type="entry name" value="Glyco_hydro_38_N_sf"/>
</dbReference>
<keyword evidence="3" id="KW-1185">Reference proteome</keyword>
<feature type="domain" description="Glycoside hydrolase family 38 N-terminal" evidence="1">
    <location>
        <begin position="104"/>
        <end position="276"/>
    </location>
</feature>
<dbReference type="PANTHER" id="PTHR46017:SF1">
    <property type="entry name" value="ALPHA-MANNOSIDASE 2C1"/>
    <property type="match status" value="1"/>
</dbReference>
<dbReference type="EMBL" id="MPVP01000814">
    <property type="protein sequence ID" value="OMC87104.1"/>
    <property type="molecule type" value="Genomic_DNA"/>
</dbReference>
<feature type="non-terminal residue" evidence="2">
    <location>
        <position position="288"/>
    </location>
</feature>